<keyword evidence="3" id="KW-1185">Reference proteome</keyword>
<keyword evidence="1" id="KW-0812">Transmembrane</keyword>
<reference evidence="3" key="1">
    <citation type="submission" date="2017-06" db="EMBL/GenBank/DDBJ databases">
        <authorList>
            <person name="Varghese N."/>
            <person name="Submissions S."/>
        </authorList>
    </citation>
    <scope>NUCLEOTIDE SEQUENCE [LARGE SCALE GENOMIC DNA]</scope>
    <source>
        <strain evidence="3">CIP 108523</strain>
    </source>
</reference>
<dbReference type="AlphaFoldDB" id="A0A238ZA61"/>
<protein>
    <submittedName>
        <fullName evidence="2">Toxin CptA</fullName>
    </submittedName>
</protein>
<gene>
    <name evidence="2" type="ORF">SAMN05216255_0282</name>
</gene>
<proteinExistence type="predicted"/>
<accession>A0A238ZA61</accession>
<evidence type="ECO:0000313" key="3">
    <source>
        <dbReference type="Proteomes" id="UP000242915"/>
    </source>
</evidence>
<dbReference type="PROSITE" id="PS51257">
    <property type="entry name" value="PROKAR_LIPOPROTEIN"/>
    <property type="match status" value="1"/>
</dbReference>
<dbReference type="InterPro" id="IPR009883">
    <property type="entry name" value="YgfX"/>
</dbReference>
<feature type="transmembrane region" description="Helical" evidence="1">
    <location>
        <begin position="24"/>
        <end position="43"/>
    </location>
</feature>
<evidence type="ECO:0000313" key="2">
    <source>
        <dbReference type="EMBL" id="SNR80425.1"/>
    </source>
</evidence>
<dbReference type="Pfam" id="PF07254">
    <property type="entry name" value="Cpta_toxin"/>
    <property type="match status" value="1"/>
</dbReference>
<evidence type="ECO:0000256" key="1">
    <source>
        <dbReference type="SAM" id="Phobius"/>
    </source>
</evidence>
<sequence length="143" mass="16202">MRLGVFYLAVQSLALITLWVIDLPIWASAAATLACGLHMAWVYPRYISLAAPEALTALRRVDDDWQLWSDAEGWRSIQLLPDSLALPWLIVLRFRWAGPAPDRLAGIAMAHSLCIPRDAMSEAGHRRLRVWLRFSPRRWEAAG</sequence>
<organism evidence="2 3">
    <name type="scientific">Pseudomonas segetis</name>
    <dbReference type="NCBI Taxonomy" id="298908"/>
    <lineage>
        <taxon>Bacteria</taxon>
        <taxon>Pseudomonadati</taxon>
        <taxon>Pseudomonadota</taxon>
        <taxon>Gammaproteobacteria</taxon>
        <taxon>Pseudomonadales</taxon>
        <taxon>Pseudomonadaceae</taxon>
        <taxon>Pseudomonas</taxon>
    </lineage>
</organism>
<keyword evidence="1" id="KW-0472">Membrane</keyword>
<dbReference type="Proteomes" id="UP000242915">
    <property type="component" value="Unassembled WGS sequence"/>
</dbReference>
<keyword evidence="1" id="KW-1133">Transmembrane helix</keyword>
<dbReference type="EMBL" id="FZOG01000001">
    <property type="protein sequence ID" value="SNR80425.1"/>
    <property type="molecule type" value="Genomic_DNA"/>
</dbReference>
<name>A0A238ZA61_9PSED</name>